<dbReference type="PANTHER" id="PTHR40056:SF1">
    <property type="entry name" value="DUF1836 DOMAIN-CONTAINING PROTEIN"/>
    <property type="match status" value="1"/>
</dbReference>
<proteinExistence type="predicted"/>
<evidence type="ECO:0000313" key="2">
    <source>
        <dbReference type="Proteomes" id="UP000181997"/>
    </source>
</evidence>
<dbReference type="EMBL" id="FMAU01000001">
    <property type="protein sequence ID" value="SCB74377.1"/>
    <property type="molecule type" value="Genomic_DNA"/>
</dbReference>
<organism evidence="1 2">
    <name type="scientific">[Bacillus] enclensis</name>
    <dbReference type="NCBI Taxonomy" id="1402860"/>
    <lineage>
        <taxon>Bacteria</taxon>
        <taxon>Bacillati</taxon>
        <taxon>Bacillota</taxon>
        <taxon>Bacilli</taxon>
        <taxon>Bacillales</taxon>
        <taxon>Bacillaceae</taxon>
        <taxon>Rossellomorea</taxon>
    </lineage>
</organism>
<protein>
    <recommendedName>
        <fullName evidence="3">DUF1836 domain-containing protein</fullName>
    </recommendedName>
</protein>
<keyword evidence="2" id="KW-1185">Reference proteome</keyword>
<sequence length="245" mass="27973">MEHYTLSRKNMADLLHSLNGQHDKTPVMILKEAWLLTNKEEMSSLITSGIPPIFEKVLKHTKNEIGFSINEIVSLGNQIEYTQLSPSAVQNWVKRDIKELVGRPQIGKKYNVDQATMLLIVEDLKSSLDFDSIRKILTLIFNNPEDRSDDVIHPIDLYSAYAAVFEKLHHHPLPTVDGSCSMNEWIEQFVHTECRNILPAFNQLKEEQMDAVLNVLILSSLSVQAAYYQSAAKHYGYAALFMQEK</sequence>
<reference evidence="2" key="1">
    <citation type="submission" date="2016-08" db="EMBL/GenBank/DDBJ databases">
        <authorList>
            <person name="Varghese N."/>
            <person name="Submissions Spin"/>
        </authorList>
    </citation>
    <scope>NUCLEOTIDE SEQUENCE [LARGE SCALE GENOMIC DNA]</scope>
    <source>
        <strain evidence="2">SGD-1123</strain>
    </source>
</reference>
<accession>A0A0V8HPP2</accession>
<gene>
    <name evidence="1" type="ORF">GA0061094_0214</name>
</gene>
<dbReference type="AlphaFoldDB" id="A0A0V8HPP2"/>
<dbReference type="RefSeq" id="WP_058297139.1">
    <property type="nucleotide sequence ID" value="NZ_FMAU01000001.1"/>
</dbReference>
<name>A0A0V8HPP2_9BACI</name>
<dbReference type="Pfam" id="PF08876">
    <property type="entry name" value="DUF1836"/>
    <property type="match status" value="1"/>
</dbReference>
<dbReference type="InterPro" id="IPR014975">
    <property type="entry name" value="DUF1836"/>
</dbReference>
<evidence type="ECO:0008006" key="3">
    <source>
        <dbReference type="Google" id="ProtNLM"/>
    </source>
</evidence>
<dbReference type="PANTHER" id="PTHR40056">
    <property type="entry name" value="HYPOTHETICAL CYTOSOLIC PROTEIN"/>
    <property type="match status" value="1"/>
</dbReference>
<evidence type="ECO:0000313" key="1">
    <source>
        <dbReference type="EMBL" id="SCB74377.1"/>
    </source>
</evidence>
<dbReference type="OrthoDB" id="2351599at2"/>
<dbReference type="Proteomes" id="UP000181997">
    <property type="component" value="Unassembled WGS sequence"/>
</dbReference>